<dbReference type="InterPro" id="IPR007110">
    <property type="entry name" value="Ig-like_dom"/>
</dbReference>
<dbReference type="SMART" id="SM00181">
    <property type="entry name" value="EGF"/>
    <property type="match status" value="2"/>
</dbReference>
<dbReference type="EMBL" id="CAJNOR010001457">
    <property type="protein sequence ID" value="CAF1146472.1"/>
    <property type="molecule type" value="Genomic_DNA"/>
</dbReference>
<keyword evidence="14" id="KW-1185">Reference proteome</keyword>
<dbReference type="FunFam" id="2.10.25.10:FF:000188">
    <property type="entry name" value="Laminin subunit gamma 2"/>
    <property type="match status" value="2"/>
</dbReference>
<dbReference type="Gene3D" id="2.40.128.620">
    <property type="match status" value="1"/>
</dbReference>
<evidence type="ECO:0000256" key="9">
    <source>
        <dbReference type="SAM" id="SignalP"/>
    </source>
</evidence>
<dbReference type="PROSITE" id="PS01209">
    <property type="entry name" value="LDLRA_1"/>
    <property type="match status" value="1"/>
</dbReference>
<feature type="domain" description="Ig-like" evidence="11">
    <location>
        <begin position="1973"/>
        <end position="2046"/>
    </location>
</feature>
<dbReference type="Gene3D" id="2.170.300.10">
    <property type="entry name" value="Tie2 ligand-binding domain superfamily"/>
    <property type="match status" value="1"/>
</dbReference>
<evidence type="ECO:0000256" key="4">
    <source>
        <dbReference type="ARBA" id="ARBA00023180"/>
    </source>
</evidence>
<dbReference type="Pfam" id="PF00052">
    <property type="entry name" value="Laminin_B"/>
    <property type="match status" value="1"/>
</dbReference>
<feature type="domain" description="Ig-like" evidence="11">
    <location>
        <begin position="2070"/>
        <end position="2143"/>
    </location>
</feature>
<evidence type="ECO:0000259" key="10">
    <source>
        <dbReference type="PROSITE" id="PS50027"/>
    </source>
</evidence>
<dbReference type="SMART" id="SM00192">
    <property type="entry name" value="LDLa"/>
    <property type="match status" value="4"/>
</dbReference>
<dbReference type="GO" id="GO:0043025">
    <property type="term" value="C:neuronal cell body"/>
    <property type="evidence" value="ECO:0007669"/>
    <property type="project" value="TreeGrafter"/>
</dbReference>
<comment type="caution">
    <text evidence="7">Lacks conserved residue(s) required for the propagation of feature annotation.</text>
</comment>
<dbReference type="Gene3D" id="4.10.400.10">
    <property type="entry name" value="Low-density Lipoprotein Receptor"/>
    <property type="match status" value="2"/>
</dbReference>
<feature type="domain" description="Laminin EGF-like" evidence="10">
    <location>
        <begin position="1130"/>
        <end position="1178"/>
    </location>
</feature>
<dbReference type="GO" id="GO:0030424">
    <property type="term" value="C:axon"/>
    <property type="evidence" value="ECO:0007669"/>
    <property type="project" value="TreeGrafter"/>
</dbReference>
<dbReference type="InterPro" id="IPR056863">
    <property type="entry name" value="LMN_ATRN_NET-like_EGF"/>
</dbReference>
<dbReference type="InterPro" id="IPR003599">
    <property type="entry name" value="Ig_sub"/>
</dbReference>
<dbReference type="InterPro" id="IPR036055">
    <property type="entry name" value="LDL_receptor-like_sf"/>
</dbReference>
<feature type="domain" description="Ig-like" evidence="11">
    <location>
        <begin position="776"/>
        <end position="864"/>
    </location>
</feature>
<evidence type="ECO:0000256" key="2">
    <source>
        <dbReference type="ARBA" id="ARBA00022737"/>
    </source>
</evidence>
<dbReference type="InterPro" id="IPR000742">
    <property type="entry name" value="EGF"/>
</dbReference>
<feature type="region of interest" description="Disordered" evidence="8">
    <location>
        <begin position="2153"/>
        <end position="2174"/>
    </location>
</feature>
<feature type="domain" description="Ig-like" evidence="11">
    <location>
        <begin position="676"/>
        <end position="770"/>
    </location>
</feature>
<dbReference type="PANTHER" id="PTHR45080:SF8">
    <property type="entry name" value="IG-LIKE DOMAIN-CONTAINING PROTEIN"/>
    <property type="match status" value="1"/>
</dbReference>
<dbReference type="Pfam" id="PF13927">
    <property type="entry name" value="Ig_3"/>
    <property type="match status" value="3"/>
</dbReference>
<dbReference type="Pfam" id="PF24973">
    <property type="entry name" value="EGF_LMN_ATRN"/>
    <property type="match status" value="1"/>
</dbReference>
<feature type="domain" description="Laminin IV type A" evidence="12">
    <location>
        <begin position="1255"/>
        <end position="1438"/>
    </location>
</feature>
<dbReference type="SMART" id="SM00281">
    <property type="entry name" value="LamB"/>
    <property type="match status" value="1"/>
</dbReference>
<proteinExistence type="predicted"/>
<evidence type="ECO:0000256" key="7">
    <source>
        <dbReference type="PROSITE-ProRule" id="PRU00460"/>
    </source>
</evidence>
<dbReference type="GO" id="GO:0005604">
    <property type="term" value="C:basement membrane"/>
    <property type="evidence" value="ECO:0007669"/>
    <property type="project" value="UniProtKB-ARBA"/>
</dbReference>
<feature type="chain" id="PRO_5032552017" description="Basement membrane-specific heparan sulfate proteoglycan core protein" evidence="9">
    <location>
        <begin position="27"/>
        <end position="2174"/>
    </location>
</feature>
<reference evidence="13" key="1">
    <citation type="submission" date="2021-02" db="EMBL/GenBank/DDBJ databases">
        <authorList>
            <person name="Nowell W R."/>
        </authorList>
    </citation>
    <scope>NUCLEOTIDE SEQUENCE</scope>
</reference>
<dbReference type="PANTHER" id="PTHR45080">
    <property type="entry name" value="CONTACTIN 5"/>
    <property type="match status" value="1"/>
</dbReference>
<evidence type="ECO:0000256" key="6">
    <source>
        <dbReference type="PROSITE-ProRule" id="PRU00124"/>
    </source>
</evidence>
<dbReference type="Gene3D" id="2.10.25.10">
    <property type="entry name" value="Laminin"/>
    <property type="match status" value="2"/>
</dbReference>
<evidence type="ECO:0000259" key="11">
    <source>
        <dbReference type="PROSITE" id="PS50835"/>
    </source>
</evidence>
<dbReference type="PROSITE" id="PS51115">
    <property type="entry name" value="LAMININ_IVA"/>
    <property type="match status" value="1"/>
</dbReference>
<dbReference type="InterPro" id="IPR023415">
    <property type="entry name" value="LDLR_class-A_CS"/>
</dbReference>
<dbReference type="PROSITE" id="PS01248">
    <property type="entry name" value="EGF_LAM_1"/>
    <property type="match status" value="2"/>
</dbReference>
<feature type="disulfide bond" evidence="6">
    <location>
        <begin position="886"/>
        <end position="904"/>
    </location>
</feature>
<dbReference type="PRINTS" id="PR00261">
    <property type="entry name" value="LDLRECEPTOR"/>
</dbReference>
<dbReference type="SMART" id="SM00408">
    <property type="entry name" value="IGc2"/>
    <property type="match status" value="6"/>
</dbReference>
<dbReference type="Pfam" id="PF00053">
    <property type="entry name" value="EGF_laminin"/>
    <property type="match status" value="3"/>
</dbReference>
<evidence type="ECO:0000259" key="12">
    <source>
        <dbReference type="PROSITE" id="PS51115"/>
    </source>
</evidence>
<dbReference type="InterPro" id="IPR000034">
    <property type="entry name" value="Laminin_IV"/>
</dbReference>
<evidence type="ECO:0000256" key="3">
    <source>
        <dbReference type="ARBA" id="ARBA00023157"/>
    </source>
</evidence>
<dbReference type="InterPro" id="IPR002049">
    <property type="entry name" value="LE_dom"/>
</dbReference>
<organism evidence="13 14">
    <name type="scientific">Adineta ricciae</name>
    <name type="common">Rotifer</name>
    <dbReference type="NCBI Taxonomy" id="249248"/>
    <lineage>
        <taxon>Eukaryota</taxon>
        <taxon>Metazoa</taxon>
        <taxon>Spiralia</taxon>
        <taxon>Gnathifera</taxon>
        <taxon>Rotifera</taxon>
        <taxon>Eurotatoria</taxon>
        <taxon>Bdelloidea</taxon>
        <taxon>Adinetida</taxon>
        <taxon>Adinetidae</taxon>
        <taxon>Adineta</taxon>
    </lineage>
</organism>
<dbReference type="GO" id="GO:0050808">
    <property type="term" value="P:synapse organization"/>
    <property type="evidence" value="ECO:0007669"/>
    <property type="project" value="TreeGrafter"/>
</dbReference>
<feature type="domain" description="Ig-like" evidence="11">
    <location>
        <begin position="1013"/>
        <end position="1102"/>
    </location>
</feature>
<dbReference type="GO" id="GO:0005886">
    <property type="term" value="C:plasma membrane"/>
    <property type="evidence" value="ECO:0007669"/>
    <property type="project" value="TreeGrafter"/>
</dbReference>
<evidence type="ECO:0000313" key="13">
    <source>
        <dbReference type="EMBL" id="CAF1146472.1"/>
    </source>
</evidence>
<dbReference type="InterPro" id="IPR036179">
    <property type="entry name" value="Ig-like_dom_sf"/>
</dbReference>
<evidence type="ECO:0000313" key="14">
    <source>
        <dbReference type="Proteomes" id="UP000663828"/>
    </source>
</evidence>
<dbReference type="PROSITE" id="PS50068">
    <property type="entry name" value="LDLRA_2"/>
    <property type="match status" value="3"/>
</dbReference>
<evidence type="ECO:0000256" key="1">
    <source>
        <dbReference type="ARBA" id="ARBA00022729"/>
    </source>
</evidence>
<comment type="caution">
    <text evidence="13">The sequence shown here is derived from an EMBL/GenBank/DDBJ whole genome shotgun (WGS) entry which is preliminary data.</text>
</comment>
<dbReference type="PROSITE" id="PS50835">
    <property type="entry name" value="IG_LIKE"/>
    <property type="match status" value="6"/>
</dbReference>
<dbReference type="InterPro" id="IPR002172">
    <property type="entry name" value="LDrepeatLR_classA_rpt"/>
</dbReference>
<dbReference type="GO" id="GO:0007156">
    <property type="term" value="P:homophilic cell adhesion via plasma membrane adhesion molecules"/>
    <property type="evidence" value="ECO:0007669"/>
    <property type="project" value="TreeGrafter"/>
</dbReference>
<feature type="signal peptide" evidence="9">
    <location>
        <begin position="1"/>
        <end position="26"/>
    </location>
</feature>
<dbReference type="CDD" id="cd00112">
    <property type="entry name" value="LDLa"/>
    <property type="match status" value="2"/>
</dbReference>
<accession>A0A814SLQ2</accession>
<dbReference type="InterPro" id="IPR013098">
    <property type="entry name" value="Ig_I-set"/>
</dbReference>
<keyword evidence="1 9" id="KW-0732">Signal</keyword>
<sequence>MDAKIITGFLLWVCFIATLSISRTSSAVIESRYRVRRQSNESLPCAEGTLLCKDDNETCATYCNGISECADGSDELECSITNASSSVLPTQTVPITQSTESFGIEVERVNVPQATTDGSETTVQEITMLDIKPGVTTNANTGATGDLATTEASDAKEAVTNTVVLADGTTIVLPEGTTAVLEAATTGANEAAATTGANEAAATTGANEAAATTGANEADATTVAADGATIAATTVEVVTADADATTVDEVVTSVENNLETSTIIIVDNGTDIFTTIIPGNDTGIEDATNAVPGNETTSADQITTVESVTIDSNQTDIAGNETVTDAGIDVTTISLNDTASGNDTSATTILDGLDVDEYDNNESIEDALLKTTTRLTPVHDDLEEEEDDAINENNVIIIATKAQQIESKPLSISDDDDVEYYDDSEEIITTESRTTVTTVQTITMKTSMSVQDIEYYDDEVDIDGNVRSLLSTMITTTRTTTTALQTTSSTSLSGDIEYYDDEETEYAARYPHPSRDSFIADEMQLNPMALMVSYLVSNFFSDADDIDLKAATTASSQPGSPDRVELRVVVSPELLQVQRGQTYEMTCTVYGADATTAIYWIQEEPERRYAVTDTYEPNDKQVTASQVSLRARITIDDTSKLGKYTCMAQDSAGNSGSAILTMQEGGGYVPSPGGYPGYAPGPSAGGRGYLRIVAPDMADGDYVEIQCEGAAPEDEGGIQWFFNNRLLSDEQPLYPRGKTLHIRPISRPYLGNYRCSIPGSSYADANSVLTFGAPSPSGPVHGGGFTVTVDIAQGQAVENSQIILRCRTTEQASSYRWTFASSRNTVDRGYSDQLIIPRATAQDSGVYTCEATSSRGQSARGSINLYINSGPSQPISGRCSIDEATCRNGRCIPRAYLYDGKNDCGDNSDEAGASGSGEQCQPNEIHCTNSDRGRKCVQKFWICDGDRDCDDGSDEDQRYCELLPRQRYCKPSEFHCGGPNATSPNPVCIPRSFQCDGYNDCPDRSDENGCVKPTVVGAPQRQVQVNVGQTLTIQCTARGSPAPYINWRLNWGHVCNDGSGNGRCTMSQSIDTNDPNVITGTLTVRNVNPADAGAYSCEALNNQGFIFATPDAIVDVISDPNGRPSGQQQCNCNGHSSYCSPDGRCLNCQHNTIGASCEFCAPGYEGDARRGTIYDCVPISRGAGPSLGCDPTGTHTERDGRCICKYNVEGDRCNQCKRGHFYFNPMTPNGCVPCFCSGVSTDCASSDWRRQAVSLPLNNWNVVPKNFATDRFEAGDRIQQRQGGREIAIDQSTLGRPANDVLYWKAPKATLGDVVTLYDGNIDIHFVNDGNDKEAPSNDEFIWLRGNNIDLVHKIPQNHRFKANTNATYSVPCNERTFTRKDGTYIDRENILMALSDLDTFLVKINPIGGRRTAVLRGVTLNVAAREGYADIASTVESCRCPANYTGSSCEKCAEGYGRPHPLVGIYLGQCWSCQSLCHDRSDRCDRETGKCFDCQGNSEGDRCERCRPGYILDARMNQCVREDQYQTYPSQPSYGSGPRGSYYVDHRPYDAYGTTPLTIVLDGNQSEQRVPLQVLNAQPQSIVWGRTDGSPLPVGVIQEGNDLVFRNPSSEQGGNYIATITHPDGHIERIAAYLDYRPGQPRPVGPGFGYPAFSPPSPLTIAEGTSQAIQPQSGYYRVHWRRADGPGLPAGIYQDGSSLQIAGARPDHSGTYYCELHGSDGAPITVPYEIRVQATSHGHASASGSPRIRIEPRTINLKEGQRMIVQYTVSSHDPIEVIWNKLTDQGHQPIPSVFTVESNRLILSRATLDVTGTYQVIVRNPHGEDRQELNIIVEPRRGRGHGGYPATGAPQVSFSPTQYEVGHNEIIDIRPNLYGDSGATITWSKDGSTYLPDGISARDDGTLHVEGQSSHIDGRYTLNIVNAYGRASAPVYIRWKEAQGHHGGYGGGSHDGSRSYVDVRFQARDEQSHQIGQDIYLQCTVHGSVEQPYEYVFTKDAQQLENNVEVHPNGLLTVRNAQAHDAGRYRCEVSFPRAPEVGTHESSYDLRLDGGSAGGYDRSDDYQQQAGHVEVSVDPSEATVGRGGEVTLTCNVKGSQQYTVKWGKYAHDTSLPSYARQQGNSVIIAPTDDATSEQMYFQCSVSVPGQPQPFAAYAPVTIRGNDEARKKKKKRRS</sequence>
<dbReference type="InterPro" id="IPR013783">
    <property type="entry name" value="Ig-like_fold"/>
</dbReference>
<evidence type="ECO:0000256" key="5">
    <source>
        <dbReference type="ARBA" id="ARBA00023292"/>
    </source>
</evidence>
<protein>
    <recommendedName>
        <fullName evidence="15">Basement membrane-specific heparan sulfate proteoglycan core protein</fullName>
    </recommendedName>
</protein>
<dbReference type="Gene3D" id="2.60.40.10">
    <property type="entry name" value="Immunoglobulins"/>
    <property type="match status" value="7"/>
</dbReference>
<feature type="disulfide bond" evidence="6">
    <location>
        <begin position="879"/>
        <end position="891"/>
    </location>
</feature>
<dbReference type="Pfam" id="PF07679">
    <property type="entry name" value="I-set"/>
    <property type="match status" value="1"/>
</dbReference>
<dbReference type="SMART" id="SM00180">
    <property type="entry name" value="EGF_Lam"/>
    <property type="match status" value="3"/>
</dbReference>
<keyword evidence="2" id="KW-0677">Repeat</keyword>
<dbReference type="PROSITE" id="PS50027">
    <property type="entry name" value="EGF_LAM_2"/>
    <property type="match status" value="1"/>
</dbReference>
<keyword evidence="4" id="KW-0325">Glycoprotein</keyword>
<dbReference type="Pfam" id="PF00057">
    <property type="entry name" value="Ldl_recept_a"/>
    <property type="match status" value="3"/>
</dbReference>
<dbReference type="CDD" id="cd00055">
    <property type="entry name" value="EGF_Lam"/>
    <property type="match status" value="4"/>
</dbReference>
<dbReference type="SMART" id="SM00409">
    <property type="entry name" value="IG"/>
    <property type="match status" value="8"/>
</dbReference>
<feature type="disulfide bond" evidence="7">
    <location>
        <begin position="1148"/>
        <end position="1157"/>
    </location>
</feature>
<dbReference type="Proteomes" id="UP000663828">
    <property type="component" value="Unassembled WGS sequence"/>
</dbReference>
<keyword evidence="3 7" id="KW-1015">Disulfide bond</keyword>
<name>A0A814SLQ2_ADIRI</name>
<dbReference type="GO" id="GO:0008046">
    <property type="term" value="F:axon guidance receptor activity"/>
    <property type="evidence" value="ECO:0007669"/>
    <property type="project" value="TreeGrafter"/>
</dbReference>
<feature type="disulfide bond" evidence="6">
    <location>
        <begin position="995"/>
        <end position="1010"/>
    </location>
</feature>
<gene>
    <name evidence="13" type="ORF">XAT740_LOCUS20711</name>
</gene>
<dbReference type="InterPro" id="IPR003598">
    <property type="entry name" value="Ig_sub2"/>
</dbReference>
<keyword evidence="5 7" id="KW-0424">Laminin EGF-like domain</keyword>
<evidence type="ECO:0008006" key="15">
    <source>
        <dbReference type="Google" id="ProtNLM"/>
    </source>
</evidence>
<dbReference type="InterPro" id="IPR050958">
    <property type="entry name" value="Cell_Adh-Cytoskel_Orgn"/>
</dbReference>
<feature type="domain" description="Ig-like" evidence="11">
    <location>
        <begin position="561"/>
        <end position="661"/>
    </location>
</feature>
<evidence type="ECO:0000256" key="8">
    <source>
        <dbReference type="SAM" id="MobiDB-lite"/>
    </source>
</evidence>
<dbReference type="SUPFAM" id="SSF57424">
    <property type="entry name" value="LDL receptor-like module"/>
    <property type="match status" value="3"/>
</dbReference>
<dbReference type="SUPFAM" id="SSF48726">
    <property type="entry name" value="Immunoglobulin"/>
    <property type="match status" value="8"/>
</dbReference>
<dbReference type="SUPFAM" id="SSF57196">
    <property type="entry name" value="EGF/Laminin"/>
    <property type="match status" value="2"/>
</dbReference>